<feature type="region of interest" description="Disordered" evidence="1">
    <location>
        <begin position="404"/>
        <end position="498"/>
    </location>
</feature>
<name>A0A9P6LSH6_9FUNG</name>
<feature type="region of interest" description="Disordered" evidence="1">
    <location>
        <begin position="886"/>
        <end position="938"/>
    </location>
</feature>
<feature type="non-terminal residue" evidence="2">
    <location>
        <position position="1122"/>
    </location>
</feature>
<protein>
    <submittedName>
        <fullName evidence="2">Uncharacterized protein</fullName>
    </submittedName>
</protein>
<feature type="region of interest" description="Disordered" evidence="1">
    <location>
        <begin position="953"/>
        <end position="985"/>
    </location>
</feature>
<feature type="region of interest" description="Disordered" evidence="1">
    <location>
        <begin position="681"/>
        <end position="709"/>
    </location>
</feature>
<reference evidence="2" key="1">
    <citation type="journal article" date="2020" name="Fungal Divers.">
        <title>Resolving the Mortierellaceae phylogeny through synthesis of multi-gene phylogenetics and phylogenomics.</title>
        <authorList>
            <person name="Vandepol N."/>
            <person name="Liber J."/>
            <person name="Desiro A."/>
            <person name="Na H."/>
            <person name="Kennedy M."/>
            <person name="Barry K."/>
            <person name="Grigoriev I.V."/>
            <person name="Miller A.N."/>
            <person name="O'Donnell K."/>
            <person name="Stajich J.E."/>
            <person name="Bonito G."/>
        </authorList>
    </citation>
    <scope>NUCLEOTIDE SEQUENCE</scope>
    <source>
        <strain evidence="2">MES-2147</strain>
    </source>
</reference>
<dbReference type="AlphaFoldDB" id="A0A9P6LSH6"/>
<gene>
    <name evidence="2" type="ORF">BGZ65_006505</name>
</gene>
<feature type="compositionally biased region" description="Low complexity" evidence="1">
    <location>
        <begin position="689"/>
        <end position="709"/>
    </location>
</feature>
<feature type="compositionally biased region" description="Basic and acidic residues" evidence="1">
    <location>
        <begin position="902"/>
        <end position="928"/>
    </location>
</feature>
<keyword evidence="3" id="KW-1185">Reference proteome</keyword>
<organism evidence="2 3">
    <name type="scientific">Modicella reniformis</name>
    <dbReference type="NCBI Taxonomy" id="1440133"/>
    <lineage>
        <taxon>Eukaryota</taxon>
        <taxon>Fungi</taxon>
        <taxon>Fungi incertae sedis</taxon>
        <taxon>Mucoromycota</taxon>
        <taxon>Mortierellomycotina</taxon>
        <taxon>Mortierellomycetes</taxon>
        <taxon>Mortierellales</taxon>
        <taxon>Mortierellaceae</taxon>
        <taxon>Modicella</taxon>
    </lineage>
</organism>
<feature type="region of interest" description="Disordered" evidence="1">
    <location>
        <begin position="316"/>
        <end position="349"/>
    </location>
</feature>
<feature type="compositionally biased region" description="Low complexity" evidence="1">
    <location>
        <begin position="1059"/>
        <end position="1075"/>
    </location>
</feature>
<feature type="compositionally biased region" description="Low complexity" evidence="1">
    <location>
        <begin position="459"/>
        <end position="493"/>
    </location>
</feature>
<feature type="compositionally biased region" description="Gly residues" evidence="1">
    <location>
        <begin position="408"/>
        <end position="426"/>
    </location>
</feature>
<feature type="compositionally biased region" description="Gly residues" evidence="1">
    <location>
        <begin position="606"/>
        <end position="618"/>
    </location>
</feature>
<feature type="compositionally biased region" description="Low complexity" evidence="1">
    <location>
        <begin position="318"/>
        <end position="333"/>
    </location>
</feature>
<feature type="region of interest" description="Disordered" evidence="1">
    <location>
        <begin position="1059"/>
        <end position="1078"/>
    </location>
</feature>
<feature type="region of interest" description="Disordered" evidence="1">
    <location>
        <begin position="837"/>
        <end position="872"/>
    </location>
</feature>
<proteinExistence type="predicted"/>
<accession>A0A9P6LSH6</accession>
<evidence type="ECO:0000256" key="1">
    <source>
        <dbReference type="SAM" id="MobiDB-lite"/>
    </source>
</evidence>
<feature type="region of interest" description="Disordered" evidence="1">
    <location>
        <begin position="600"/>
        <end position="619"/>
    </location>
</feature>
<evidence type="ECO:0000313" key="2">
    <source>
        <dbReference type="EMBL" id="KAF9927986.1"/>
    </source>
</evidence>
<feature type="compositionally biased region" description="Basic residues" evidence="1">
    <location>
        <begin position="113"/>
        <end position="123"/>
    </location>
</feature>
<dbReference type="OrthoDB" id="2400950at2759"/>
<comment type="caution">
    <text evidence="2">The sequence shown here is derived from an EMBL/GenBank/DDBJ whole genome shotgun (WGS) entry which is preliminary data.</text>
</comment>
<dbReference type="EMBL" id="JAAAHW010010284">
    <property type="protein sequence ID" value="KAF9927986.1"/>
    <property type="molecule type" value="Genomic_DNA"/>
</dbReference>
<feature type="region of interest" description="Disordered" evidence="1">
    <location>
        <begin position="113"/>
        <end position="143"/>
    </location>
</feature>
<sequence length="1122" mass="119520">MSSTKDLLPEAISSLVEQYHHSHDSASSTTDPGILREQLRRIPRSTWVLLGSEAHNTGFAAEMTAVLAVSKPAASSLSSSVSMFSTAAAVAKATALLTECGVPRIVKRIARQRHYHHRRKRTTVHSSDMGALEGHQQQEEDSGSQRLPLLLELYQVYKEHRQLLQYSANSTNGWNSGTQEIHGYYKSSSASASSSQRRVEQLPWQLDFLRSGCPEVFVIVFIDCFLEYGRNHGYERDLPADLMEALDYEWRTNSGPAKRAVLALVQTLITCRRYSKTHSGGNRSIVEGSGGVGGKVDRKYGSQAVVTSKGVVRPGLDTSSTGTLSSSSTTATTRVDSAKGQAEPGSIMSNKDDQEIDAMSHQLALTLSEACIALELFFETEKGRHLPKFVALYQQEIAADTKLFSRSGQGGGGGVGGLGSTGGAGTDRGAKRQGLGTPGLGAGSALDPMDPIGRKRLKSSGGTELLLGSVEGSSSGEHASPTTSTESGGYTSSNATGQSSLRSSSYYVEQALAGYPAAVTIAAATTASTASSTASAKLVGLIKAVYPSDQKFLLDQILVEYICWEGSGGRERDADVDVEDEDQYQAFGLARYLKKNGSSMSSRLRTGGGGGVGTGTGTGSVKAEIKTEEWIMETIMSALVSLVIKPEESTTYLQPGSRKWIEPMEIILQEEVEKAGNLASTSSITTGEGPLPSSTSLSSGAPSTTTGAATSIMSGASTASAFRTSAAMGGVKKRRVRSLYNRRVSPFYAILAMFQPRRVTGRVTGMLYLGPEDVETKKPLDEKEELLKQVAESTSAAASGLRKPGTSAGGAGVVSLEPIELEPEAFRIEKRRIKKKNKKYRRRKNGDLDAEEEFDPRQRSARTLTKMDIDGQPMDADAVLLAAGRQEQGGDDDGGDTLSAKKIGDDKPMKEEDESATKDEEESGIKDESDAEGGDTAEGISNVMEGIVEHDTQSDAGLDQGAAGGGGGDGDRMMQETIEDEEEDEEEDALTLAKKAEAARTVCHAPFKVLLFILQYLTKVNQAGALDSWITDALSATLVKVQVQYFEWVLASLIISTSTPSSSSLSTATTEPSSENTESGLLFEDELLRLLAVLVAAQGIGYEPVKSALRAVENVYQGPGAS</sequence>
<dbReference type="Proteomes" id="UP000749646">
    <property type="component" value="Unassembled WGS sequence"/>
</dbReference>
<evidence type="ECO:0000313" key="3">
    <source>
        <dbReference type="Proteomes" id="UP000749646"/>
    </source>
</evidence>